<dbReference type="Gene3D" id="2.60.40.10">
    <property type="entry name" value="Immunoglobulins"/>
    <property type="match status" value="1"/>
</dbReference>
<comment type="caution">
    <text evidence="2">The sequence shown here is derived from an EMBL/GenBank/DDBJ whole genome shotgun (WGS) entry which is preliminary data.</text>
</comment>
<accession>A0ABT8LAI0</accession>
<protein>
    <recommendedName>
        <fullName evidence="4">Carboxypeptidase regulatory-like domain-containing protein</fullName>
    </recommendedName>
</protein>
<evidence type="ECO:0000313" key="2">
    <source>
        <dbReference type="EMBL" id="MDN5214091.1"/>
    </source>
</evidence>
<sequence length="395" mass="42866">MTKVSTKIISMMMLAMAVFAISCEEEFSEEDALNAQQSVDLAIYVVNNSSTEEAPVSGATVTISQNGETRTATTDAAGAALFADAKIGGYVYKIEAENFTTLSGNSSLSTSNFRIGQVTQRFELNSLNVAENMATIKGTLEIETDLTNIVTEYADGVELLIEVNLDNKVLHYSVTTDAEGQWELQVPTDGSGTTQVSVRFPDLERDQTIAYSKKSSEPGSFPEVLPTITTYPTLFTMYTAGRQNYNNYPVNSIYAVYGIAGDAPSGQQTAIIGGVNINNDQEIYGLWFSNGGDYSGTTADSIDVNFTDITGSGSGAVLRISVQNFTNLSSAYGNGEYRWVSQGSGYTNDYLNQISYQQNTVNSSERKSYVYVRPGTTTFLNADYGTGNYRKDNLE</sequence>
<evidence type="ECO:0000313" key="3">
    <source>
        <dbReference type="Proteomes" id="UP001172083"/>
    </source>
</evidence>
<dbReference type="EMBL" id="JAUJEB010000004">
    <property type="protein sequence ID" value="MDN5214091.1"/>
    <property type="molecule type" value="Genomic_DNA"/>
</dbReference>
<gene>
    <name evidence="2" type="ORF">QQ020_18590</name>
</gene>
<organism evidence="2 3">
    <name type="scientific">Agaribacillus aureus</name>
    <dbReference type="NCBI Taxonomy" id="3051825"/>
    <lineage>
        <taxon>Bacteria</taxon>
        <taxon>Pseudomonadati</taxon>
        <taxon>Bacteroidota</taxon>
        <taxon>Cytophagia</taxon>
        <taxon>Cytophagales</taxon>
        <taxon>Splendidivirgaceae</taxon>
        <taxon>Agaribacillus</taxon>
    </lineage>
</organism>
<dbReference type="SUPFAM" id="SSF49478">
    <property type="entry name" value="Cna protein B-type domain"/>
    <property type="match status" value="1"/>
</dbReference>
<feature type="chain" id="PRO_5047020945" description="Carboxypeptidase regulatory-like domain-containing protein" evidence="1">
    <location>
        <begin position="21"/>
        <end position="395"/>
    </location>
</feature>
<feature type="signal peptide" evidence="1">
    <location>
        <begin position="1"/>
        <end position="20"/>
    </location>
</feature>
<keyword evidence="3" id="KW-1185">Reference proteome</keyword>
<reference evidence="2" key="1">
    <citation type="submission" date="2023-06" db="EMBL/GenBank/DDBJ databases">
        <title>Genomic of Agaribacillus aureum.</title>
        <authorList>
            <person name="Wang G."/>
        </authorList>
    </citation>
    <scope>NUCLEOTIDE SEQUENCE</scope>
    <source>
        <strain evidence="2">BMA12</strain>
    </source>
</reference>
<evidence type="ECO:0000256" key="1">
    <source>
        <dbReference type="SAM" id="SignalP"/>
    </source>
</evidence>
<dbReference type="Proteomes" id="UP001172083">
    <property type="component" value="Unassembled WGS sequence"/>
</dbReference>
<name>A0ABT8LAI0_9BACT</name>
<dbReference type="InterPro" id="IPR013783">
    <property type="entry name" value="Ig-like_fold"/>
</dbReference>
<evidence type="ECO:0008006" key="4">
    <source>
        <dbReference type="Google" id="ProtNLM"/>
    </source>
</evidence>
<dbReference type="PROSITE" id="PS51257">
    <property type="entry name" value="PROKAR_LIPOPROTEIN"/>
    <property type="match status" value="1"/>
</dbReference>
<dbReference type="RefSeq" id="WP_346759428.1">
    <property type="nucleotide sequence ID" value="NZ_JAUJEB010000004.1"/>
</dbReference>
<proteinExistence type="predicted"/>
<keyword evidence="1" id="KW-0732">Signal</keyword>